<dbReference type="Pfam" id="PF00753">
    <property type="entry name" value="Lactamase_B"/>
    <property type="match status" value="1"/>
</dbReference>
<name>A0A0U2W593_9BACL</name>
<dbReference type="InterPro" id="IPR001279">
    <property type="entry name" value="Metallo-B-lactamas"/>
</dbReference>
<proteinExistence type="predicted"/>
<dbReference type="Pfam" id="PF21221">
    <property type="entry name" value="B_lactamase-like_C"/>
    <property type="match status" value="1"/>
</dbReference>
<accession>A0A0U2W593</accession>
<evidence type="ECO:0000313" key="4">
    <source>
        <dbReference type="EMBL" id="ALS22589.1"/>
    </source>
</evidence>
<dbReference type="Gene3D" id="3.60.15.10">
    <property type="entry name" value="Ribonuclease Z/Hydroxyacylglutathione hydrolase-like"/>
    <property type="match status" value="1"/>
</dbReference>
<comment type="catalytic activity">
    <reaction evidence="1">
        <text>3',5'-cyclic CMP + H2O = CMP + H(+)</text>
        <dbReference type="Rhea" id="RHEA:72675"/>
        <dbReference type="ChEBI" id="CHEBI:15377"/>
        <dbReference type="ChEBI" id="CHEBI:15378"/>
        <dbReference type="ChEBI" id="CHEBI:58003"/>
        <dbReference type="ChEBI" id="CHEBI:60377"/>
    </reaction>
    <physiologicalReaction direction="left-to-right" evidence="1">
        <dbReference type="Rhea" id="RHEA:72676"/>
    </physiologicalReaction>
</comment>
<evidence type="ECO:0000256" key="3">
    <source>
        <dbReference type="ARBA" id="ARBA00048505"/>
    </source>
</evidence>
<evidence type="ECO:0000256" key="1">
    <source>
        <dbReference type="ARBA" id="ARBA00034221"/>
    </source>
</evidence>
<reference evidence="4 5" key="2">
    <citation type="journal article" date="2016" name="Genome Announc.">
        <title>Complete Genome Sequences of Two Interactive Moderate Thermophiles, Paenibacillus napthalenovorans 32O-Y and Paenibacillus sp. 32O-W.</title>
        <authorList>
            <person name="Butler R.R.III."/>
            <person name="Wang J."/>
            <person name="Stark B.C."/>
            <person name="Pombert J.F."/>
        </authorList>
    </citation>
    <scope>NUCLEOTIDE SEQUENCE [LARGE SCALE GENOMIC DNA]</scope>
    <source>
        <strain evidence="4 5">32O-Y</strain>
    </source>
</reference>
<keyword evidence="5" id="KW-1185">Reference proteome</keyword>
<dbReference type="SMART" id="SM00849">
    <property type="entry name" value="Lactamase_B"/>
    <property type="match status" value="1"/>
</dbReference>
<dbReference type="RefSeq" id="WP_160327375.1">
    <property type="nucleotide sequence ID" value="NZ_BJCS01000001.1"/>
</dbReference>
<dbReference type="InterPro" id="IPR048933">
    <property type="entry name" value="B_lactamase-like_C"/>
</dbReference>
<dbReference type="AlphaFoldDB" id="A0A0U2W593"/>
<protein>
    <submittedName>
        <fullName evidence="4">Hydrolase</fullName>
    </submittedName>
</protein>
<comment type="function">
    <text evidence="2">Counteracts the endogenous Pycsar antiviral defense system. Phosphodiesterase that enables metal-dependent hydrolysis of host cyclic nucleotide Pycsar defense signals such as cCMP and cUMP.</text>
</comment>
<evidence type="ECO:0000313" key="5">
    <source>
        <dbReference type="Proteomes" id="UP000061660"/>
    </source>
</evidence>
<dbReference type="KEGG" id="pnp:IJ22_22150"/>
<keyword evidence="4" id="KW-0378">Hydrolase</keyword>
<dbReference type="STRING" id="162209.IJ22_22150"/>
<sequence>MNLYNGFYLVEIPIPVPLKTVNCYLAESPLGWHLIDTGFHTEEAKSAWKTAFRQLHIAPRDIVEIVLTHFHPDHMGLAGWLQEYTGAPVKISAEGQRMVQHLWIQKQESERFTDYALRHGMRTEERKKIYDYLEQFTKYVSPFPEFTTFEEGDTFQWCNEEYTAIHTPGHADGHMIFYSARSKTVLAGDLLLPKITPNVGYFPGFNANPLKAFIHSLHKIQSYPMDTVLPGHRYIFNNGNQRAKELIRHHEDRLREILPMLERPCTAQEVSGKLFAHLSGNADPLQLLFALQETLAHLIYLREEGLVTCELGRDGVVVFSLEKSKMNLLSPMA</sequence>
<dbReference type="PANTHER" id="PTHR23131:SF4">
    <property type="entry name" value="METALLO-BETA-LACTAMASE SUPERFAMILY POTEIN"/>
    <property type="match status" value="1"/>
</dbReference>
<dbReference type="InterPro" id="IPR036388">
    <property type="entry name" value="WH-like_DNA-bd_sf"/>
</dbReference>
<dbReference type="InterPro" id="IPR050662">
    <property type="entry name" value="Sec-metab_biosynth-thioest"/>
</dbReference>
<dbReference type="PANTHER" id="PTHR23131">
    <property type="entry name" value="ENDORIBONUCLEASE LACTB2"/>
    <property type="match status" value="1"/>
</dbReference>
<comment type="catalytic activity">
    <reaction evidence="3">
        <text>3',5'-cyclic UMP + H2O = UMP + H(+)</text>
        <dbReference type="Rhea" id="RHEA:70575"/>
        <dbReference type="ChEBI" id="CHEBI:15377"/>
        <dbReference type="ChEBI" id="CHEBI:15378"/>
        <dbReference type="ChEBI" id="CHEBI:57865"/>
        <dbReference type="ChEBI" id="CHEBI:184387"/>
    </reaction>
    <physiologicalReaction direction="left-to-right" evidence="3">
        <dbReference type="Rhea" id="RHEA:70576"/>
    </physiologicalReaction>
</comment>
<dbReference type="InterPro" id="IPR036866">
    <property type="entry name" value="RibonucZ/Hydroxyglut_hydro"/>
</dbReference>
<dbReference type="GO" id="GO:0016787">
    <property type="term" value="F:hydrolase activity"/>
    <property type="evidence" value="ECO:0007669"/>
    <property type="project" value="UniProtKB-KW"/>
</dbReference>
<dbReference type="CDD" id="cd07725">
    <property type="entry name" value="TTHA1429-like_MBL-fold"/>
    <property type="match status" value="1"/>
</dbReference>
<dbReference type="SUPFAM" id="SSF56281">
    <property type="entry name" value="Metallo-hydrolase/oxidoreductase"/>
    <property type="match status" value="1"/>
</dbReference>
<dbReference type="PATRIC" id="fig|162209.4.peg.2358"/>
<dbReference type="Gene3D" id="1.10.10.10">
    <property type="entry name" value="Winged helix-like DNA-binding domain superfamily/Winged helix DNA-binding domain"/>
    <property type="match status" value="1"/>
</dbReference>
<reference evidence="5" key="1">
    <citation type="submission" date="2015-12" db="EMBL/GenBank/DDBJ databases">
        <title>Complete genome sequences of two moderately thermophilic Paenibacillus species.</title>
        <authorList>
            <person name="Butler R.III."/>
            <person name="Wang J."/>
            <person name="Stark B.C."/>
            <person name="Pombert J.-F."/>
        </authorList>
    </citation>
    <scope>NUCLEOTIDE SEQUENCE [LARGE SCALE GENOMIC DNA]</scope>
    <source>
        <strain evidence="5">32O-Y</strain>
    </source>
</reference>
<gene>
    <name evidence="4" type="ORF">IJ22_22150</name>
</gene>
<organism evidence="4 5">
    <name type="scientific">Paenibacillus naphthalenovorans</name>
    <dbReference type="NCBI Taxonomy" id="162209"/>
    <lineage>
        <taxon>Bacteria</taxon>
        <taxon>Bacillati</taxon>
        <taxon>Bacillota</taxon>
        <taxon>Bacilli</taxon>
        <taxon>Bacillales</taxon>
        <taxon>Paenibacillaceae</taxon>
        <taxon>Paenibacillus</taxon>
    </lineage>
</organism>
<dbReference type="OrthoDB" id="235784at2"/>
<dbReference type="EMBL" id="CP013652">
    <property type="protein sequence ID" value="ALS22589.1"/>
    <property type="molecule type" value="Genomic_DNA"/>
</dbReference>
<evidence type="ECO:0000256" key="2">
    <source>
        <dbReference type="ARBA" id="ARBA00034301"/>
    </source>
</evidence>
<dbReference type="Proteomes" id="UP000061660">
    <property type="component" value="Chromosome"/>
</dbReference>